<feature type="transmembrane region" description="Helical" evidence="1">
    <location>
        <begin position="49"/>
        <end position="68"/>
    </location>
</feature>
<evidence type="ECO:0000256" key="1">
    <source>
        <dbReference type="SAM" id="Phobius"/>
    </source>
</evidence>
<name>A0A1E3AUV5_9FIRM</name>
<gene>
    <name evidence="2" type="ORF">BEH84_02917</name>
</gene>
<reference evidence="2 3" key="1">
    <citation type="submission" date="2016-07" db="EMBL/GenBank/DDBJ databases">
        <title>Characterization of isolates of Eisenbergiella tayi derived from blood cultures, using whole genome sequencing.</title>
        <authorList>
            <person name="Burdz T."/>
            <person name="Wiebe D."/>
            <person name="Huynh C."/>
            <person name="Bernard K."/>
        </authorList>
    </citation>
    <scope>NUCLEOTIDE SEQUENCE [LARGE SCALE GENOMIC DNA]</scope>
    <source>
        <strain evidence="2 3">NML 120489</strain>
    </source>
</reference>
<protein>
    <submittedName>
        <fullName evidence="2">Uncharacterized protein</fullName>
    </submittedName>
</protein>
<comment type="caution">
    <text evidence="2">The sequence shown here is derived from an EMBL/GenBank/DDBJ whole genome shotgun (WGS) entry which is preliminary data.</text>
</comment>
<evidence type="ECO:0000313" key="3">
    <source>
        <dbReference type="Proteomes" id="UP000095003"/>
    </source>
</evidence>
<evidence type="ECO:0000313" key="2">
    <source>
        <dbReference type="EMBL" id="ODM12301.1"/>
    </source>
</evidence>
<accession>A0A1E3AUV5</accession>
<keyword evidence="1" id="KW-1133">Transmembrane helix</keyword>
<proteinExistence type="predicted"/>
<keyword evidence="1" id="KW-0472">Membrane</keyword>
<dbReference type="EMBL" id="MCGI01000002">
    <property type="protein sequence ID" value="ODM12301.1"/>
    <property type="molecule type" value="Genomic_DNA"/>
</dbReference>
<organism evidence="2 3">
    <name type="scientific">Eisenbergiella tayi</name>
    <dbReference type="NCBI Taxonomy" id="1432052"/>
    <lineage>
        <taxon>Bacteria</taxon>
        <taxon>Bacillati</taxon>
        <taxon>Bacillota</taxon>
        <taxon>Clostridia</taxon>
        <taxon>Lachnospirales</taxon>
        <taxon>Lachnospiraceae</taxon>
        <taxon>Eisenbergiella</taxon>
    </lineage>
</organism>
<sequence length="141" mass="16266">MRYSRPCMVRCRGPFFAYFEPGSTDRYNIVCGGYNHRRRVSVWHLHRQVFLRGGGISALLLLIVRFGLPDTRWKDILTWPIIRPRTSTNLPRYSLCLAGSTPVKCEWMVSAPWQTLMSAISCFGRRRPQNTISKISGMARS</sequence>
<dbReference type="Proteomes" id="UP000095003">
    <property type="component" value="Unassembled WGS sequence"/>
</dbReference>
<keyword evidence="1" id="KW-0812">Transmembrane</keyword>
<dbReference type="AlphaFoldDB" id="A0A1E3AUV5"/>